<evidence type="ECO:0000256" key="4">
    <source>
        <dbReference type="ARBA" id="ARBA00022989"/>
    </source>
</evidence>
<evidence type="ECO:0000313" key="10">
    <source>
        <dbReference type="Proteomes" id="UP000258613"/>
    </source>
</evidence>
<dbReference type="SUPFAM" id="SSF103473">
    <property type="entry name" value="MFS general substrate transporter"/>
    <property type="match status" value="1"/>
</dbReference>
<accession>A0A346PRK4</accession>
<comment type="subcellular location">
    <subcellularLocation>
        <location evidence="1">Cell membrane</location>
        <topology evidence="1">Multi-pass membrane protein</topology>
    </subcellularLocation>
</comment>
<evidence type="ECO:0000256" key="1">
    <source>
        <dbReference type="ARBA" id="ARBA00004651"/>
    </source>
</evidence>
<feature type="transmembrane region" description="Helical" evidence="7">
    <location>
        <begin position="61"/>
        <end position="79"/>
    </location>
</feature>
<dbReference type="AlphaFoldDB" id="A0A346PRK4"/>
<dbReference type="GO" id="GO:0005886">
    <property type="term" value="C:plasma membrane"/>
    <property type="evidence" value="ECO:0007669"/>
    <property type="project" value="UniProtKB-SubCell"/>
</dbReference>
<keyword evidence="3 7" id="KW-0812">Transmembrane</keyword>
<feature type="transmembrane region" description="Helical" evidence="7">
    <location>
        <begin position="356"/>
        <end position="374"/>
    </location>
</feature>
<dbReference type="Gene3D" id="1.20.1250.20">
    <property type="entry name" value="MFS general substrate transporter like domains"/>
    <property type="match status" value="2"/>
</dbReference>
<keyword evidence="2" id="KW-1003">Cell membrane</keyword>
<dbReference type="EMBL" id="CP027033">
    <property type="protein sequence ID" value="AXR82149.1"/>
    <property type="molecule type" value="Genomic_DNA"/>
</dbReference>
<evidence type="ECO:0000256" key="7">
    <source>
        <dbReference type="SAM" id="Phobius"/>
    </source>
</evidence>
<feature type="transmembrane region" description="Helical" evidence="7">
    <location>
        <begin position="333"/>
        <end position="350"/>
    </location>
</feature>
<evidence type="ECO:0000256" key="2">
    <source>
        <dbReference type="ARBA" id="ARBA00022475"/>
    </source>
</evidence>
<dbReference type="InterPro" id="IPR011701">
    <property type="entry name" value="MFS"/>
</dbReference>
<evidence type="ECO:0000256" key="3">
    <source>
        <dbReference type="ARBA" id="ARBA00022692"/>
    </source>
</evidence>
<evidence type="ECO:0000256" key="6">
    <source>
        <dbReference type="SAM" id="MobiDB-lite"/>
    </source>
</evidence>
<name>A0A346PRK4_9EURY</name>
<dbReference type="GO" id="GO:0022857">
    <property type="term" value="F:transmembrane transporter activity"/>
    <property type="evidence" value="ECO:0007669"/>
    <property type="project" value="InterPro"/>
</dbReference>
<feature type="transmembrane region" description="Helical" evidence="7">
    <location>
        <begin position="215"/>
        <end position="235"/>
    </location>
</feature>
<feature type="transmembrane region" description="Helical" evidence="7">
    <location>
        <begin position="419"/>
        <end position="442"/>
    </location>
</feature>
<dbReference type="PANTHER" id="PTHR43124">
    <property type="entry name" value="PURINE EFFLUX PUMP PBUE"/>
    <property type="match status" value="1"/>
</dbReference>
<dbReference type="CDD" id="cd17325">
    <property type="entry name" value="MFS_MdtG_SLC18_like"/>
    <property type="match status" value="1"/>
</dbReference>
<feature type="transmembrane region" description="Helical" evidence="7">
    <location>
        <begin position="130"/>
        <end position="148"/>
    </location>
</feature>
<feature type="region of interest" description="Disordered" evidence="6">
    <location>
        <begin position="1"/>
        <end position="26"/>
    </location>
</feature>
<feature type="transmembrane region" description="Helical" evidence="7">
    <location>
        <begin position="99"/>
        <end position="118"/>
    </location>
</feature>
<dbReference type="PROSITE" id="PS50850">
    <property type="entry name" value="MFS"/>
    <property type="match status" value="1"/>
</dbReference>
<evidence type="ECO:0000259" key="8">
    <source>
        <dbReference type="PROSITE" id="PS50850"/>
    </source>
</evidence>
<feature type="domain" description="Major facilitator superfamily (MFS) profile" evidence="8">
    <location>
        <begin position="65"/>
        <end position="446"/>
    </location>
</feature>
<dbReference type="InterPro" id="IPR036259">
    <property type="entry name" value="MFS_trans_sf"/>
</dbReference>
<sequence>MVVRVARGETSHYHDPTAERPGPRISDPLSVAVVSSPESVRSSSFARVGHVNVSPIMNWHYRYTVLLLCMLAFFVTYFARLGISPVVPFITEDFEISNTLIGVALTGMWLAYGLAQFPSGILADRYGEKLIILIAVGGTTVMSLLLALSPAYAVFVLVVVVLGGVAGLHYAVATTLLSRTFDDLGTAVGIHSIGGPLAGLVAPVAAAWVGVRYGWRPAVALTALVGIPIFALFVWRVRPTDPRRPDQSMRDRLELGALVELLSRPAIAFPLLIAMAGTYVVQGLLSFLPAFLVEFRGYTPTAAGIAFSAFFVVRAASQVVLGRASDAYGRDAVIGGSMLAGAIGLPLVVFGPGLAAVAGGVLLAGLGSSFFSAIDPRFMDVLSVEERGTGFGLVRTVYTVIGAAGSAGVGLTADLFGWPVAFGTLAVLFLASFLALAANHVLRLGY</sequence>
<feature type="transmembrane region" description="Helical" evidence="7">
    <location>
        <begin position="184"/>
        <end position="209"/>
    </location>
</feature>
<organism evidence="9 10">
    <name type="scientific">Natrarchaeobaculum sulfurireducens</name>
    <dbReference type="NCBI Taxonomy" id="2044521"/>
    <lineage>
        <taxon>Archaea</taxon>
        <taxon>Methanobacteriati</taxon>
        <taxon>Methanobacteriota</taxon>
        <taxon>Stenosarchaea group</taxon>
        <taxon>Halobacteria</taxon>
        <taxon>Halobacteriales</taxon>
        <taxon>Natrialbaceae</taxon>
        <taxon>Natrarchaeobaculum</taxon>
    </lineage>
</organism>
<dbReference type="InterPro" id="IPR050189">
    <property type="entry name" value="MFS_Efflux_Transporters"/>
</dbReference>
<feature type="transmembrane region" description="Helical" evidence="7">
    <location>
        <begin position="395"/>
        <end position="413"/>
    </location>
</feature>
<feature type="transmembrane region" description="Helical" evidence="7">
    <location>
        <begin position="301"/>
        <end position="321"/>
    </location>
</feature>
<evidence type="ECO:0000313" key="9">
    <source>
        <dbReference type="EMBL" id="AXR82149.1"/>
    </source>
</evidence>
<feature type="transmembrane region" description="Helical" evidence="7">
    <location>
        <begin position="255"/>
        <end position="281"/>
    </location>
</feature>
<reference evidence="10" key="1">
    <citation type="submission" date="2018-02" db="EMBL/GenBank/DDBJ databases">
        <title>Phenotypic and genomic properties of facultatively anaerobic sulfur-reducing natronoarchaea from hypersaline soda lakes.</title>
        <authorList>
            <person name="Sorokin D.Y."/>
            <person name="Kublanov I.V."/>
            <person name="Roman P."/>
            <person name="Sinninghe Damste J.S."/>
            <person name="Golyshin P.N."/>
            <person name="Rojo D."/>
            <person name="Ciordia S."/>
            <person name="Mena M.D.C."/>
            <person name="Ferrer M."/>
            <person name="Messina E."/>
            <person name="Smedile F."/>
            <person name="La Spada G."/>
            <person name="La Cono V."/>
            <person name="Yakimov M.M."/>
        </authorList>
    </citation>
    <scope>NUCLEOTIDE SEQUENCE [LARGE SCALE GENOMIC DNA]</scope>
    <source>
        <strain evidence="10">AArc-Mg</strain>
    </source>
</reference>
<gene>
    <name evidence="9" type="ORF">AArcMg_2151</name>
</gene>
<dbReference type="KEGG" id="nag:AArcMg_2151"/>
<dbReference type="InterPro" id="IPR020846">
    <property type="entry name" value="MFS_dom"/>
</dbReference>
<keyword evidence="10" id="KW-1185">Reference proteome</keyword>
<feature type="transmembrane region" description="Helical" evidence="7">
    <location>
        <begin position="154"/>
        <end position="172"/>
    </location>
</feature>
<dbReference type="Pfam" id="PF07690">
    <property type="entry name" value="MFS_1"/>
    <property type="match status" value="1"/>
</dbReference>
<protein>
    <submittedName>
        <fullName evidence="9">Permease, major facilitator superfamily,putative</fullName>
    </submittedName>
</protein>
<keyword evidence="4 7" id="KW-1133">Transmembrane helix</keyword>
<dbReference type="Proteomes" id="UP000258613">
    <property type="component" value="Chromosome"/>
</dbReference>
<proteinExistence type="predicted"/>
<feature type="compositionally biased region" description="Basic and acidic residues" evidence="6">
    <location>
        <begin position="1"/>
        <end position="22"/>
    </location>
</feature>
<dbReference type="PANTHER" id="PTHR43124:SF3">
    <property type="entry name" value="CHLORAMPHENICOL EFFLUX PUMP RV0191"/>
    <property type="match status" value="1"/>
</dbReference>
<evidence type="ECO:0000256" key="5">
    <source>
        <dbReference type="ARBA" id="ARBA00023136"/>
    </source>
</evidence>
<keyword evidence="5 7" id="KW-0472">Membrane</keyword>